<comment type="caution">
    <text evidence="6">The sequence shown here is derived from an EMBL/GenBank/DDBJ whole genome shotgun (WGS) entry which is preliminary data.</text>
</comment>
<dbReference type="RefSeq" id="XP_041165828.1">
    <property type="nucleotide sequence ID" value="XM_041299077.1"/>
</dbReference>
<feature type="domain" description="Alpha/beta hydrolase fold-3" evidence="5">
    <location>
        <begin position="197"/>
        <end position="323"/>
    </location>
</feature>
<feature type="compositionally biased region" description="Basic and acidic residues" evidence="4">
    <location>
        <begin position="931"/>
        <end position="942"/>
    </location>
</feature>
<evidence type="ECO:0000256" key="4">
    <source>
        <dbReference type="SAM" id="MobiDB-lite"/>
    </source>
</evidence>
<evidence type="ECO:0000313" key="6">
    <source>
        <dbReference type="EMBL" id="KAG1802931.1"/>
    </source>
</evidence>
<dbReference type="InterPro" id="IPR013094">
    <property type="entry name" value="AB_hydrolase_3"/>
</dbReference>
<dbReference type="InterPro" id="IPR033140">
    <property type="entry name" value="Lipase_GDXG_put_SER_AS"/>
</dbReference>
<dbReference type="PANTHER" id="PTHR48081">
    <property type="entry name" value="AB HYDROLASE SUPERFAMILY PROTEIN C4A8.06C"/>
    <property type="match status" value="1"/>
</dbReference>
<organism evidence="6 7">
    <name type="scientific">Suillus plorans</name>
    <dbReference type="NCBI Taxonomy" id="116603"/>
    <lineage>
        <taxon>Eukaryota</taxon>
        <taxon>Fungi</taxon>
        <taxon>Dikarya</taxon>
        <taxon>Basidiomycota</taxon>
        <taxon>Agaricomycotina</taxon>
        <taxon>Agaricomycetes</taxon>
        <taxon>Agaricomycetidae</taxon>
        <taxon>Boletales</taxon>
        <taxon>Suillineae</taxon>
        <taxon>Suillaceae</taxon>
        <taxon>Suillus</taxon>
    </lineage>
</organism>
<dbReference type="InterPro" id="IPR029058">
    <property type="entry name" value="AB_hydrolase_fold"/>
</dbReference>
<dbReference type="Pfam" id="PF07859">
    <property type="entry name" value="Abhydrolase_3"/>
    <property type="match status" value="1"/>
</dbReference>
<feature type="compositionally biased region" description="Polar residues" evidence="4">
    <location>
        <begin position="160"/>
        <end position="183"/>
    </location>
</feature>
<dbReference type="PROSITE" id="PS01174">
    <property type="entry name" value="LIPASE_GDXG_SER"/>
    <property type="match status" value="1"/>
</dbReference>
<evidence type="ECO:0000256" key="1">
    <source>
        <dbReference type="ARBA" id="ARBA00010515"/>
    </source>
</evidence>
<dbReference type="InterPro" id="IPR050300">
    <property type="entry name" value="GDXG_lipolytic_enzyme"/>
</dbReference>
<feature type="region of interest" description="Disordered" evidence="4">
    <location>
        <begin position="901"/>
        <end position="942"/>
    </location>
</feature>
<dbReference type="SUPFAM" id="SSF53474">
    <property type="entry name" value="alpha/beta-Hydrolases"/>
    <property type="match status" value="1"/>
</dbReference>
<dbReference type="Proteomes" id="UP000719766">
    <property type="component" value="Unassembled WGS sequence"/>
</dbReference>
<evidence type="ECO:0000256" key="2">
    <source>
        <dbReference type="ARBA" id="ARBA00022801"/>
    </source>
</evidence>
<gene>
    <name evidence="6" type="ORF">HD556DRAFT_1263269</name>
</gene>
<dbReference type="AlphaFoldDB" id="A0A9P7DTY3"/>
<keyword evidence="2" id="KW-0378">Hydrolase</keyword>
<evidence type="ECO:0000259" key="5">
    <source>
        <dbReference type="Pfam" id="PF07859"/>
    </source>
</evidence>
<dbReference type="Gene3D" id="3.40.50.1820">
    <property type="entry name" value="alpha/beta hydrolase"/>
    <property type="match status" value="2"/>
</dbReference>
<reference evidence="6" key="1">
    <citation type="journal article" date="2020" name="New Phytol.">
        <title>Comparative genomics reveals dynamic genome evolution in host specialist ectomycorrhizal fungi.</title>
        <authorList>
            <person name="Lofgren L.A."/>
            <person name="Nguyen N.H."/>
            <person name="Vilgalys R."/>
            <person name="Ruytinx J."/>
            <person name="Liao H.L."/>
            <person name="Branco S."/>
            <person name="Kuo A."/>
            <person name="LaButti K."/>
            <person name="Lipzen A."/>
            <person name="Andreopoulos W."/>
            <person name="Pangilinan J."/>
            <person name="Riley R."/>
            <person name="Hundley H."/>
            <person name="Na H."/>
            <person name="Barry K."/>
            <person name="Grigoriev I.V."/>
            <person name="Stajich J.E."/>
            <person name="Kennedy P.G."/>
        </authorList>
    </citation>
    <scope>NUCLEOTIDE SEQUENCE</scope>
    <source>
        <strain evidence="6">S12</strain>
    </source>
</reference>
<accession>A0A9P7DTY3</accession>
<evidence type="ECO:0000313" key="7">
    <source>
        <dbReference type="Proteomes" id="UP000719766"/>
    </source>
</evidence>
<keyword evidence="7" id="KW-1185">Reference proteome</keyword>
<dbReference type="OrthoDB" id="1662883at2759"/>
<proteinExistence type="inferred from homology"/>
<feature type="region of interest" description="Disordered" evidence="4">
    <location>
        <begin position="148"/>
        <end position="183"/>
    </location>
</feature>
<sequence>MSNSLTRKAGLRLGPLVLETLVKHYFDRIKKENAQRSNFATQLHQDELLYHEAFNIVKSFLEASTYHTVEEVQAFSNNRTPFLPSSHIVRLLVPLSCCDEAATYVIQALGGEELAKRLVGGTKWWQVRGVKGIDAEWITDHKDYQEVKKRNKAKHKESSNTEIPTSESDTQASGGLPASSSNEGNIYKEEMDEMRCILYAHGGGYYFGSVDQERYSLQRHARKINGRVFAINYRLAPQYPFPCALQDLLAAYLYLIKPPSDAPHQPLQPAHIVVAGDSAGGGLTLALLQILRDTGLPLPAGGILISPWCDLTHSFPSIHTNTATVGYQRNCAAVCSPHYTQDVIPAYGLSLQKPSPLWPPPSDEMTITVHSGLRKRIRQMVHLESKQDKHDSEASPSVSVYQDSRGASLINLTGEDERSACSEMPVDVGATAPLPSVDKKEDQTIRLLTNSGELLVIEEQVHMYAQNSLLGHPLVSPALSYLGGLPPLLFIASDKEVLRDEAIYSAHKAAHPSRYPLREEVRSLYPPLKGIEDRFSPTAVHLQVYDDTAHVLPVLFSFTTPGKFCYRAIASFTKHVTGMNALSRSSSSPMVSPTTSALPSHTVVGRFSMLSRALSTPEFLNRIQGKSNSLTSSNVPDSACLSPLSSKYLLPPLSRPSVPKSASDNALFESTLRDRSSDNVNLGGKGIKGSASDFADTVQRFAGESKIYCDDENLPSWKEGMIRERVSTSGVLRPLEPEADLDAFHTPPEIIGVLSELAVRRYMEGKAKFDKKFAKDRHAIQKQRHRNLERSRRDVLKNIAQLQDSHGSQTKNSKGKAHDTVKGIKEGLEAASASWFWAWALDVDERPPPSSIVSRRDTDEARRLARIADQAVLQEHSHISANSLWAVIVNFLTVAPERDHKHANSTVSDGGNKPPSPLQKRKALFASLRPRTREVKESEPSR</sequence>
<protein>
    <recommendedName>
        <fullName evidence="5">Alpha/beta hydrolase fold-3 domain-containing protein</fullName>
    </recommendedName>
</protein>
<dbReference type="GeneID" id="64592841"/>
<name>A0A9P7DTY3_9AGAM</name>
<dbReference type="GO" id="GO:0016787">
    <property type="term" value="F:hydrolase activity"/>
    <property type="evidence" value="ECO:0007669"/>
    <property type="project" value="UniProtKB-KW"/>
</dbReference>
<dbReference type="EMBL" id="JABBWE010000005">
    <property type="protein sequence ID" value="KAG1802931.1"/>
    <property type="molecule type" value="Genomic_DNA"/>
</dbReference>
<evidence type="ECO:0000256" key="3">
    <source>
        <dbReference type="PROSITE-ProRule" id="PRU10038"/>
    </source>
</evidence>
<feature type="active site" evidence="3">
    <location>
        <position position="278"/>
    </location>
</feature>
<dbReference type="PANTHER" id="PTHR48081:SF5">
    <property type="entry name" value="ALPHA_BETA HYDROLASE FOLD-3 DOMAIN-CONTAINING PROTEIN"/>
    <property type="match status" value="1"/>
</dbReference>
<comment type="similarity">
    <text evidence="1">Belongs to the 'GDXG' lipolytic enzyme family.</text>
</comment>